<evidence type="ECO:0000256" key="6">
    <source>
        <dbReference type="ARBA" id="ARBA00022833"/>
    </source>
</evidence>
<dbReference type="InterPro" id="IPR017117">
    <property type="entry name" value="Nob1_euk"/>
</dbReference>
<dbReference type="InterPro" id="IPR039907">
    <property type="entry name" value="NOB1"/>
</dbReference>
<feature type="binding site" evidence="9">
    <location>
        <position position="269"/>
    </location>
    <ligand>
        <name>Zn(2+)</name>
        <dbReference type="ChEBI" id="CHEBI:29105"/>
    </ligand>
</feature>
<evidence type="ECO:0000256" key="5">
    <source>
        <dbReference type="ARBA" id="ARBA00022801"/>
    </source>
</evidence>
<dbReference type="GO" id="GO:0016787">
    <property type="term" value="F:hydrolase activity"/>
    <property type="evidence" value="ECO:0007669"/>
    <property type="project" value="UniProtKB-KW"/>
</dbReference>
<keyword evidence="6 8" id="KW-0862">Zinc</keyword>
<evidence type="ECO:0000256" key="9">
    <source>
        <dbReference type="PIRSR" id="PIRSR037125-1"/>
    </source>
</evidence>
<dbReference type="SUPFAM" id="SSF144206">
    <property type="entry name" value="NOB1 zinc finger-like"/>
    <property type="match status" value="1"/>
</dbReference>
<comment type="subcellular location">
    <subcellularLocation>
        <location evidence="1">Nucleus</location>
    </subcellularLocation>
</comment>
<evidence type="ECO:0000313" key="13">
    <source>
        <dbReference type="EMBL" id="CAA7390931.1"/>
    </source>
</evidence>
<evidence type="ECO:0000256" key="3">
    <source>
        <dbReference type="ARBA" id="ARBA00022722"/>
    </source>
</evidence>
<feature type="region of interest" description="Disordered" evidence="10">
    <location>
        <begin position="1"/>
        <end position="34"/>
    </location>
</feature>
<dbReference type="Pfam" id="PF17146">
    <property type="entry name" value="PIN_6"/>
    <property type="match status" value="1"/>
</dbReference>
<dbReference type="FunFam" id="3.40.50.1010:FF:000020">
    <property type="entry name" value="20S-pre-rRNA D-site endonuclease NOB1"/>
    <property type="match status" value="1"/>
</dbReference>
<keyword evidence="4 8" id="KW-0479">Metal-binding</keyword>
<dbReference type="InterPro" id="IPR014881">
    <property type="entry name" value="NOB1_Zn-bd"/>
</dbReference>
<dbReference type="EMBL" id="LR746265">
    <property type="protein sequence ID" value="CAA7390931.1"/>
    <property type="molecule type" value="Genomic_DNA"/>
</dbReference>
<organism evidence="13 14">
    <name type="scientific">Spirodela intermedia</name>
    <name type="common">Intermediate duckweed</name>
    <dbReference type="NCBI Taxonomy" id="51605"/>
    <lineage>
        <taxon>Eukaryota</taxon>
        <taxon>Viridiplantae</taxon>
        <taxon>Streptophyta</taxon>
        <taxon>Embryophyta</taxon>
        <taxon>Tracheophyta</taxon>
        <taxon>Spermatophyta</taxon>
        <taxon>Magnoliopsida</taxon>
        <taxon>Liliopsida</taxon>
        <taxon>Araceae</taxon>
        <taxon>Lemnoideae</taxon>
        <taxon>Spirodela</taxon>
    </lineage>
</organism>
<dbReference type="InterPro" id="IPR033411">
    <property type="entry name" value="Ribonuclease_PIN"/>
</dbReference>
<keyword evidence="14" id="KW-1185">Reference proteome</keyword>
<feature type="binding site" evidence="9">
    <location>
        <position position="272"/>
    </location>
    <ligand>
        <name>Zn(2+)</name>
        <dbReference type="ChEBI" id="CHEBI:29105"/>
    </ligand>
</feature>
<feature type="binding site" evidence="9">
    <location>
        <position position="254"/>
    </location>
    <ligand>
        <name>Zn(2+)</name>
        <dbReference type="ChEBI" id="CHEBI:29105"/>
    </ligand>
</feature>
<feature type="domain" description="Nin one binding (NOB1) Zn-ribbon-like" evidence="11">
    <location>
        <begin position="244"/>
        <end position="314"/>
    </location>
</feature>
<dbReference type="Gene3D" id="6.20.210.10">
    <property type="entry name" value="Nin one binding (NOB1), Zn-ribbon-like"/>
    <property type="match status" value="1"/>
</dbReference>
<evidence type="ECO:0000256" key="8">
    <source>
        <dbReference type="PIRNR" id="PIRNR037125"/>
    </source>
</evidence>
<feature type="compositionally biased region" description="Polar residues" evidence="10">
    <location>
        <begin position="1"/>
        <end position="10"/>
    </location>
</feature>
<dbReference type="PIRSF" id="PIRSF037125">
    <property type="entry name" value="D-site_20S_pre-rRNA_nuclease"/>
    <property type="match status" value="1"/>
</dbReference>
<proteinExistence type="inferred from homology"/>
<comment type="similarity">
    <text evidence="2 8">Belongs to the NOB1 family.</text>
</comment>
<evidence type="ECO:0000256" key="1">
    <source>
        <dbReference type="ARBA" id="ARBA00004123"/>
    </source>
</evidence>
<gene>
    <name evidence="13" type="ORF">SI8410_02002337</name>
</gene>
<dbReference type="Gene3D" id="3.40.50.1010">
    <property type="entry name" value="5'-nuclease"/>
    <property type="match status" value="1"/>
</dbReference>
<evidence type="ECO:0000256" key="10">
    <source>
        <dbReference type="SAM" id="MobiDB-lite"/>
    </source>
</evidence>
<evidence type="ECO:0000256" key="2">
    <source>
        <dbReference type="ARBA" id="ARBA00005858"/>
    </source>
</evidence>
<accession>A0A7I8K1Y6</accession>
<dbReference type="AlphaFoldDB" id="A0A7I8K1Y6"/>
<dbReference type="GO" id="GO:0030688">
    <property type="term" value="C:preribosome, small subunit precursor"/>
    <property type="evidence" value="ECO:0007669"/>
    <property type="project" value="TreeGrafter"/>
</dbReference>
<dbReference type="InterPro" id="IPR036283">
    <property type="entry name" value="NOB1_Zf-like_sf"/>
</dbReference>
<keyword evidence="3" id="KW-0540">Nuclease</keyword>
<protein>
    <submittedName>
        <fullName evidence="13">Uncharacterized protein</fullName>
    </submittedName>
</protein>
<dbReference type="OrthoDB" id="446759at2759"/>
<dbReference type="PANTHER" id="PTHR12814:SF2">
    <property type="entry name" value="RNA-BINDING PROTEIN NOB1"/>
    <property type="match status" value="1"/>
</dbReference>
<dbReference type="GO" id="GO:0005737">
    <property type="term" value="C:cytoplasm"/>
    <property type="evidence" value="ECO:0007669"/>
    <property type="project" value="UniProtKB-ARBA"/>
</dbReference>
<evidence type="ECO:0000259" key="12">
    <source>
        <dbReference type="Pfam" id="PF17146"/>
    </source>
</evidence>
<dbReference type="GO" id="GO:0004521">
    <property type="term" value="F:RNA endonuclease activity"/>
    <property type="evidence" value="ECO:0007669"/>
    <property type="project" value="UniProtKB-UniRule"/>
</dbReference>
<dbReference type="PANTHER" id="PTHR12814">
    <property type="entry name" value="RNA-BINDING PROTEIN NOB1"/>
    <property type="match status" value="1"/>
</dbReference>
<reference evidence="13" key="1">
    <citation type="submission" date="2020-02" db="EMBL/GenBank/DDBJ databases">
        <authorList>
            <person name="Scholz U."/>
            <person name="Mascher M."/>
            <person name="Fiebig A."/>
        </authorList>
    </citation>
    <scope>NUCLEOTIDE SEQUENCE</scope>
</reference>
<feature type="binding site" evidence="9">
    <location>
        <position position="257"/>
    </location>
    <ligand>
        <name>Zn(2+)</name>
        <dbReference type="ChEBI" id="CHEBI:29105"/>
    </ligand>
</feature>
<name>A0A7I8K1Y6_SPIIN</name>
<keyword evidence="5" id="KW-0378">Hydrolase</keyword>
<evidence type="ECO:0000256" key="7">
    <source>
        <dbReference type="ARBA" id="ARBA00023242"/>
    </source>
</evidence>
<dbReference type="GO" id="GO:0046872">
    <property type="term" value="F:metal ion binding"/>
    <property type="evidence" value="ECO:0007669"/>
    <property type="project" value="UniProtKB-UniRule"/>
</dbReference>
<dbReference type="GO" id="GO:0031981">
    <property type="term" value="C:nuclear lumen"/>
    <property type="evidence" value="ECO:0007669"/>
    <property type="project" value="UniProtKB-ARBA"/>
</dbReference>
<dbReference type="CDD" id="cd09876">
    <property type="entry name" value="PIN_Nob1-like"/>
    <property type="match status" value="1"/>
</dbReference>
<sequence>MEPSPLSSFPGSGEAPQWSQLLQKKAPRETDEPVSGRLFGNWRSSEGVSLAVLDASAIVQGDKMSSTADRFVTVREVLEEVRDPTSRQRLSFLPFTIETMEPAPDAIKKVVKFARETGDLQTLSDVDIKLIALTYMLEAQIHGTGHLKSVPPPIQMVNRKSLPESEMSGWGSNVPNLAEWEALEPAESESNSGSSILSLKDLNLNLYFAIPLNSSVACVTGDFAMQNVVLEMGLRLLAPSGLQIRQLHRWVLKCHACNKVTSEVGRLFCPKCGNGGTLRKVSVAMGENGLVLASGRPHVNLRGTKFSIPLPQGGRDGISKNLVLREDQVPRKLLYPKGKKKSNKQGIIHLSSSSLFAIFFLSFSQFRLLLSEDASFTPDDKDGFGAEDIFSHGSERKAPLKPPVGKAVLVFTGKTNPNNNHFSRRH</sequence>
<dbReference type="Proteomes" id="UP000663760">
    <property type="component" value="Chromosome 2"/>
</dbReference>
<dbReference type="GO" id="GO:0030490">
    <property type="term" value="P:maturation of SSU-rRNA"/>
    <property type="evidence" value="ECO:0007669"/>
    <property type="project" value="TreeGrafter"/>
</dbReference>
<feature type="domain" description="Ribonuclease PIN" evidence="12">
    <location>
        <begin position="52"/>
        <end position="137"/>
    </location>
</feature>
<dbReference type="Pfam" id="PF08772">
    <property type="entry name" value="Zn_ribbon_NOB1"/>
    <property type="match status" value="1"/>
</dbReference>
<evidence type="ECO:0000256" key="4">
    <source>
        <dbReference type="ARBA" id="ARBA00022723"/>
    </source>
</evidence>
<evidence type="ECO:0000259" key="11">
    <source>
        <dbReference type="Pfam" id="PF08772"/>
    </source>
</evidence>
<keyword evidence="7 8" id="KW-0539">Nucleus</keyword>
<evidence type="ECO:0000313" key="14">
    <source>
        <dbReference type="Proteomes" id="UP000663760"/>
    </source>
</evidence>